<dbReference type="InterPro" id="IPR045064">
    <property type="entry name" value="Reticulon-like"/>
</dbReference>
<feature type="region of interest" description="Disordered" evidence="7">
    <location>
        <begin position="263"/>
        <end position="297"/>
    </location>
</feature>
<name>A0A059B151_EUCGR</name>
<organism evidence="9">
    <name type="scientific">Eucalyptus grandis</name>
    <name type="common">Flooded gum</name>
    <dbReference type="NCBI Taxonomy" id="71139"/>
    <lineage>
        <taxon>Eukaryota</taxon>
        <taxon>Viridiplantae</taxon>
        <taxon>Streptophyta</taxon>
        <taxon>Embryophyta</taxon>
        <taxon>Tracheophyta</taxon>
        <taxon>Spermatophyta</taxon>
        <taxon>Magnoliopsida</taxon>
        <taxon>eudicotyledons</taxon>
        <taxon>Gunneridae</taxon>
        <taxon>Pentapetalae</taxon>
        <taxon>rosids</taxon>
        <taxon>malvids</taxon>
        <taxon>Myrtales</taxon>
        <taxon>Myrtaceae</taxon>
        <taxon>Myrtoideae</taxon>
        <taxon>Eucalypteae</taxon>
        <taxon>Eucalyptus</taxon>
    </lineage>
</organism>
<evidence type="ECO:0000313" key="9">
    <source>
        <dbReference type="EMBL" id="KCW59927.1"/>
    </source>
</evidence>
<comment type="subcellular location">
    <subcellularLocation>
        <location evidence="1 6">Endoplasmic reticulum membrane</location>
        <topology evidence="1 6">Multi-pass membrane protein</topology>
    </subcellularLocation>
</comment>
<feature type="domain" description="Reticulon" evidence="8">
    <location>
        <begin position="62"/>
        <end position="229"/>
    </location>
</feature>
<evidence type="ECO:0000256" key="7">
    <source>
        <dbReference type="SAM" id="MobiDB-lite"/>
    </source>
</evidence>
<dbReference type="OrthoDB" id="567788at2759"/>
<keyword evidence="2 6" id="KW-0812">Transmembrane</keyword>
<dbReference type="PROSITE" id="PS50845">
    <property type="entry name" value="RETICULON"/>
    <property type="match status" value="1"/>
</dbReference>
<dbReference type="Pfam" id="PF02453">
    <property type="entry name" value="Reticulon"/>
    <property type="match status" value="1"/>
</dbReference>
<evidence type="ECO:0000256" key="3">
    <source>
        <dbReference type="ARBA" id="ARBA00022824"/>
    </source>
</evidence>
<proteinExistence type="predicted"/>
<accession>A0A059B151</accession>
<dbReference type="EMBL" id="KK198760">
    <property type="protein sequence ID" value="KCW59927.1"/>
    <property type="molecule type" value="Genomic_DNA"/>
</dbReference>
<dbReference type="GO" id="GO:0005789">
    <property type="term" value="C:endoplasmic reticulum membrane"/>
    <property type="evidence" value="ECO:0007669"/>
    <property type="project" value="UniProtKB-SubCell"/>
</dbReference>
<gene>
    <name evidence="9" type="ORF">EUGRSUZ_H02651</name>
</gene>
<evidence type="ECO:0000256" key="4">
    <source>
        <dbReference type="ARBA" id="ARBA00022989"/>
    </source>
</evidence>
<feature type="transmembrane region" description="Helical" evidence="6">
    <location>
        <begin position="73"/>
        <end position="88"/>
    </location>
</feature>
<dbReference type="EMBL" id="KK198760">
    <property type="protein sequence ID" value="KCW59928.1"/>
    <property type="molecule type" value="Genomic_DNA"/>
</dbReference>
<keyword evidence="5 6" id="KW-0472">Membrane</keyword>
<dbReference type="Gramene" id="KCW59928">
    <property type="protein sequence ID" value="KCW59928"/>
    <property type="gene ID" value="EUGRSUZ_H02651"/>
</dbReference>
<evidence type="ECO:0000259" key="8">
    <source>
        <dbReference type="PROSITE" id="PS50845"/>
    </source>
</evidence>
<evidence type="ECO:0000256" key="6">
    <source>
        <dbReference type="RuleBase" id="RU363132"/>
    </source>
</evidence>
<dbReference type="FunCoup" id="A0A059B151">
    <property type="interactions" value="776"/>
</dbReference>
<dbReference type="GO" id="GO:0009617">
    <property type="term" value="P:response to bacterium"/>
    <property type="evidence" value="ECO:0007669"/>
    <property type="project" value="InterPro"/>
</dbReference>
<keyword evidence="4 6" id="KW-1133">Transmembrane helix</keyword>
<evidence type="ECO:0000256" key="5">
    <source>
        <dbReference type="ARBA" id="ARBA00023136"/>
    </source>
</evidence>
<dbReference type="InterPro" id="IPR003388">
    <property type="entry name" value="Reticulon"/>
</dbReference>
<protein>
    <recommendedName>
        <fullName evidence="6">Reticulon-like protein</fullName>
    </recommendedName>
</protein>
<dbReference type="Gramene" id="KCW59927">
    <property type="protein sequence ID" value="KCW59927"/>
    <property type="gene ID" value="EUGRSUZ_H02651"/>
</dbReference>
<dbReference type="eggNOG" id="KOG1792">
    <property type="taxonomic scope" value="Eukaryota"/>
</dbReference>
<dbReference type="PANTHER" id="PTHR10994">
    <property type="entry name" value="RETICULON"/>
    <property type="match status" value="1"/>
</dbReference>
<dbReference type="PANTHER" id="PTHR10994:SF62">
    <property type="entry name" value="RETICULON-LIKE PROTEIN B8"/>
    <property type="match status" value="1"/>
</dbReference>
<evidence type="ECO:0000256" key="2">
    <source>
        <dbReference type="ARBA" id="ARBA00022692"/>
    </source>
</evidence>
<feature type="transmembrane region" description="Helical" evidence="6">
    <location>
        <begin position="167"/>
        <end position="194"/>
    </location>
</feature>
<sequence>MPEKITAEDLFNEIVEKIAENVPKQKSVSFVEGDKADAVTSQFKRLFGCQKPIHRLFGGGKSADVLLWRNKKISAGVLAGATAIWVLLEWLDYHFLTLVCFALILGMLALFLWSNVSGLLSRSASKPPRLVVPNDVFVDIGKSVGAEVNQALKFLQDVALGGNLKQFLMVVGSLWAAAIIGGLCNFITVLYIGFAAGHTLPVLYERYEDQVNSFGDQVLDQLQHLYRKLAPPELISAVEGNREKQGGAPRKLTVKWASDVIFKEKQEKPPKKEGIDGMEGQKGKETTRGGVKGRDSS</sequence>
<feature type="transmembrane region" description="Helical" evidence="6">
    <location>
        <begin position="94"/>
        <end position="113"/>
    </location>
</feature>
<evidence type="ECO:0000256" key="1">
    <source>
        <dbReference type="ARBA" id="ARBA00004477"/>
    </source>
</evidence>
<dbReference type="OMA" id="WCNFISV"/>
<keyword evidence="3 6" id="KW-0256">Endoplasmic reticulum</keyword>
<reference evidence="9" key="1">
    <citation type="submission" date="2013-07" db="EMBL/GenBank/DDBJ databases">
        <title>The genome of Eucalyptus grandis.</title>
        <authorList>
            <person name="Schmutz J."/>
            <person name="Hayes R."/>
            <person name="Myburg A."/>
            <person name="Tuskan G."/>
            <person name="Grattapaglia D."/>
            <person name="Rokhsar D.S."/>
        </authorList>
    </citation>
    <scope>NUCLEOTIDE SEQUENCE</scope>
    <source>
        <tissue evidence="9">Leaf extractions</tissue>
    </source>
</reference>
<dbReference type="AlphaFoldDB" id="A0A059B151"/>